<dbReference type="EMBL" id="AODQ01000007">
    <property type="protein sequence ID" value="EMR04367.1"/>
    <property type="molecule type" value="Genomic_DNA"/>
</dbReference>
<protein>
    <submittedName>
        <fullName evidence="1">Uncharacterized protein</fullName>
    </submittedName>
</protein>
<sequence length="139" mass="14305">MSSIASFVGGLAGAAAVTAVNETVRQFVPQAPQLQLLGIQAVRKLFIKSDADLPDRDTQYGIAMGGELMANASYYSLAGRSTGRGLLLGLAAGLGGIFLPDKMGLSDAPTNRTTTAQILTIGYYVLGGIVAAKVTRALS</sequence>
<dbReference type="OrthoDB" id="677977at2"/>
<proteinExistence type="predicted"/>
<dbReference type="RefSeq" id="WP_009193937.1">
    <property type="nucleotide sequence ID" value="NZ_AODQ01000007.1"/>
</dbReference>
<comment type="caution">
    <text evidence="1">The sequence shown here is derived from an EMBL/GenBank/DDBJ whole genome shotgun (WGS) entry which is preliminary data.</text>
</comment>
<accession>M7NAS6</accession>
<reference evidence="1 2" key="1">
    <citation type="journal article" date="2013" name="Genome Announc.">
        <title>Draft Genome Sequence of Cesiribacter andamanensis Strain AMV16T, Isolated from a Soil Sample from a Mud Volcano in the Andaman Islands, India.</title>
        <authorList>
            <person name="Shivaji S."/>
            <person name="Ara S."/>
            <person name="Begum Z."/>
            <person name="Srinivas T.N."/>
            <person name="Singh A."/>
            <person name="Kumar Pinnaka A."/>
        </authorList>
    </citation>
    <scope>NUCLEOTIDE SEQUENCE [LARGE SCALE GENOMIC DNA]</scope>
    <source>
        <strain evidence="1 2">AMV16</strain>
    </source>
</reference>
<dbReference type="AlphaFoldDB" id="M7NAS6"/>
<keyword evidence="2" id="KW-1185">Reference proteome</keyword>
<organism evidence="1 2">
    <name type="scientific">Cesiribacter andamanensis AMV16</name>
    <dbReference type="NCBI Taxonomy" id="1279009"/>
    <lineage>
        <taxon>Bacteria</taxon>
        <taxon>Pseudomonadati</taxon>
        <taxon>Bacteroidota</taxon>
        <taxon>Cytophagia</taxon>
        <taxon>Cytophagales</taxon>
        <taxon>Cesiribacteraceae</taxon>
        <taxon>Cesiribacter</taxon>
    </lineage>
</organism>
<gene>
    <name evidence="1" type="ORF">ADICEAN_00530</name>
</gene>
<dbReference type="eggNOG" id="ENOG5032US3">
    <property type="taxonomic scope" value="Bacteria"/>
</dbReference>
<evidence type="ECO:0000313" key="1">
    <source>
        <dbReference type="EMBL" id="EMR04367.1"/>
    </source>
</evidence>
<dbReference type="Proteomes" id="UP000011910">
    <property type="component" value="Unassembled WGS sequence"/>
</dbReference>
<dbReference type="STRING" id="1279009.ADICEAN_00530"/>
<evidence type="ECO:0000313" key="2">
    <source>
        <dbReference type="Proteomes" id="UP000011910"/>
    </source>
</evidence>
<name>M7NAS6_9BACT</name>